<dbReference type="Proteomes" id="UP001597545">
    <property type="component" value="Unassembled WGS sequence"/>
</dbReference>
<dbReference type="EMBL" id="JBHULR010000001">
    <property type="protein sequence ID" value="MFD2546313.1"/>
    <property type="molecule type" value="Genomic_DNA"/>
</dbReference>
<sequence>MNEQKDTVTIAKEICLNGVLVFGPQINSRIREIQNWKHDVSTKSGIYHNGTPPLSLLSPFGGKPITFFYERFSVGGKRVRRLNILLDRELEVARVDSIFSDQLIQSLVSIRTNELPEFKNIFRPSWQTIRYWSTYELYRYIKVSFASFRAGLRTDMSQKEIHP</sequence>
<gene>
    <name evidence="1" type="ORF">ACFSR5_01505</name>
</gene>
<name>A0ABW5KDA4_9SPHI</name>
<keyword evidence="2" id="KW-1185">Reference proteome</keyword>
<protein>
    <submittedName>
        <fullName evidence="1">Uncharacterized protein</fullName>
    </submittedName>
</protein>
<evidence type="ECO:0000313" key="2">
    <source>
        <dbReference type="Proteomes" id="UP001597545"/>
    </source>
</evidence>
<dbReference type="RefSeq" id="WP_380899976.1">
    <property type="nucleotide sequence ID" value="NZ_JBHUEG010000002.1"/>
</dbReference>
<reference evidence="2" key="1">
    <citation type="journal article" date="2019" name="Int. J. Syst. Evol. Microbiol.">
        <title>The Global Catalogue of Microorganisms (GCM) 10K type strain sequencing project: providing services to taxonomists for standard genome sequencing and annotation.</title>
        <authorList>
            <consortium name="The Broad Institute Genomics Platform"/>
            <consortium name="The Broad Institute Genome Sequencing Center for Infectious Disease"/>
            <person name="Wu L."/>
            <person name="Ma J."/>
        </authorList>
    </citation>
    <scope>NUCLEOTIDE SEQUENCE [LARGE SCALE GENOMIC DNA]</scope>
    <source>
        <strain evidence="2">KCTC 42662</strain>
    </source>
</reference>
<evidence type="ECO:0000313" key="1">
    <source>
        <dbReference type="EMBL" id="MFD2546313.1"/>
    </source>
</evidence>
<organism evidence="1 2">
    <name type="scientific">Sphingobacterium suaedae</name>
    <dbReference type="NCBI Taxonomy" id="1686402"/>
    <lineage>
        <taxon>Bacteria</taxon>
        <taxon>Pseudomonadati</taxon>
        <taxon>Bacteroidota</taxon>
        <taxon>Sphingobacteriia</taxon>
        <taxon>Sphingobacteriales</taxon>
        <taxon>Sphingobacteriaceae</taxon>
        <taxon>Sphingobacterium</taxon>
    </lineage>
</organism>
<proteinExistence type="predicted"/>
<accession>A0ABW5KDA4</accession>
<comment type="caution">
    <text evidence="1">The sequence shown here is derived from an EMBL/GenBank/DDBJ whole genome shotgun (WGS) entry which is preliminary data.</text>
</comment>